<evidence type="ECO:0000256" key="1">
    <source>
        <dbReference type="ARBA" id="ARBA00004496"/>
    </source>
</evidence>
<evidence type="ECO:0000256" key="9">
    <source>
        <dbReference type="ARBA" id="ARBA00024342"/>
    </source>
</evidence>
<sequence>MISEHDSVLEKYPRIQKVLNSTVPALSLNSSTRYEGKIINIGGTIIKARLPKARIGAFYKIEPSQRLAEVIAIDEDEVFLLPFEHVSGMYCGQWLSYQGDEFKIRVGDALLGRLVDGIGRPMESNIVAPYLPFERSLYAEPPDPLLRQVIDQPFILGVRAIDGLLTCGIGQRIGIFAGSGVGKSTLLGMICNGASADIIVLALIGERGREVNEFLALLPQSTLSKCVLVVTTSDRPALERMKAAFTATTIAEYFRDQGKNVLLMMDSVTRYARAARDVGLASGEPDVRGGFPPSVFSSLPKLLERAGPAPKGSITAIYTVLLESDNVNDPIGDEVRSILDGHIVLTRELAEENHFPAIDIGLSASRVMHNVVTSEHLRAAAECKKLIATYKNVELLIRIGEYTMGQDPEADKAIKNRKLIQNFIQQSTKDISSYEKRLKAYSKWLPEYVGQNFIYS</sequence>
<dbReference type="Gene3D" id="3.40.50.12240">
    <property type="match status" value="1"/>
</dbReference>
<protein>
    <recommendedName>
        <fullName evidence="10">protein-secreting ATPase</fullName>
        <ecNumber evidence="10">7.4.2.8</ecNumber>
    </recommendedName>
</protein>
<dbReference type="PANTHER" id="PTHR15184">
    <property type="entry name" value="ATP SYNTHASE"/>
    <property type="match status" value="1"/>
</dbReference>
<feature type="domain" description="AAA+ ATPase" evidence="12">
    <location>
        <begin position="169"/>
        <end position="349"/>
    </location>
</feature>
<dbReference type="CDD" id="cd01136">
    <property type="entry name" value="ATPase_flagellum-secretory_path_III"/>
    <property type="match status" value="1"/>
</dbReference>
<dbReference type="InterPro" id="IPR040627">
    <property type="entry name" value="T3SS_ATPase_C"/>
</dbReference>
<dbReference type="NCBIfam" id="TIGR02546">
    <property type="entry name" value="III_secr_ATP"/>
    <property type="match status" value="1"/>
</dbReference>
<evidence type="ECO:0000256" key="3">
    <source>
        <dbReference type="ARBA" id="ARBA00022490"/>
    </source>
</evidence>
<dbReference type="GO" id="GO:0005737">
    <property type="term" value="C:cytoplasm"/>
    <property type="evidence" value="ECO:0007669"/>
    <property type="project" value="UniProtKB-SubCell"/>
</dbReference>
<dbReference type="Proteomes" id="UP000005272">
    <property type="component" value="Unassembled WGS sequence"/>
</dbReference>
<dbReference type="GO" id="GO:0030254">
    <property type="term" value="P:protein secretion by the type III secretion system"/>
    <property type="evidence" value="ECO:0007669"/>
    <property type="project" value="InterPro"/>
</dbReference>
<dbReference type="GO" id="GO:0008564">
    <property type="term" value="F:protein-exporting ATPase activity"/>
    <property type="evidence" value="ECO:0007669"/>
    <property type="project" value="UniProtKB-EC"/>
</dbReference>
<dbReference type="InterPro" id="IPR050053">
    <property type="entry name" value="ATPase_alpha/beta_chains"/>
</dbReference>
<proteinExistence type="inferred from homology"/>
<keyword evidence="4" id="KW-0547">Nucleotide-binding</keyword>
<keyword evidence="13" id="KW-0378">Hydrolase</keyword>
<keyword evidence="2" id="KW-0813">Transport</keyword>
<dbReference type="EC" id="7.4.2.8" evidence="10"/>
<dbReference type="GO" id="GO:0046933">
    <property type="term" value="F:proton-transporting ATP synthase activity, rotational mechanism"/>
    <property type="evidence" value="ECO:0007669"/>
    <property type="project" value="TreeGrafter"/>
</dbReference>
<dbReference type="InterPro" id="IPR013380">
    <property type="entry name" value="ATPase_T3SS_SctN"/>
</dbReference>
<keyword evidence="5" id="KW-0067">ATP-binding</keyword>
<keyword evidence="8" id="KW-0843">Virulence</keyword>
<evidence type="ECO:0000256" key="2">
    <source>
        <dbReference type="ARBA" id="ARBA00022448"/>
    </source>
</evidence>
<dbReference type="InterPro" id="IPR020003">
    <property type="entry name" value="ATPase_a/bsu_AS"/>
</dbReference>
<keyword evidence="3" id="KW-0963">Cytoplasm</keyword>
<keyword evidence="6" id="KW-0653">Protein transport</keyword>
<dbReference type="PANTHER" id="PTHR15184:SF9">
    <property type="entry name" value="SPI-1 TYPE 3 SECRETION SYSTEM ATPASE"/>
    <property type="match status" value="1"/>
</dbReference>
<dbReference type="GO" id="GO:0016887">
    <property type="term" value="F:ATP hydrolysis activity"/>
    <property type="evidence" value="ECO:0007669"/>
    <property type="project" value="InterPro"/>
</dbReference>
<dbReference type="FunFam" id="3.40.50.12240:FF:000002">
    <property type="entry name" value="Flagellum-specific ATP synthase FliI"/>
    <property type="match status" value="1"/>
</dbReference>
<organism evidence="13 14">
    <name type="scientific">Escherichia coli DEC2D</name>
    <dbReference type="NCBI Taxonomy" id="868141"/>
    <lineage>
        <taxon>Bacteria</taxon>
        <taxon>Pseudomonadati</taxon>
        <taxon>Pseudomonadota</taxon>
        <taxon>Gammaproteobacteria</taxon>
        <taxon>Enterobacterales</taxon>
        <taxon>Enterobacteriaceae</taxon>
        <taxon>Escherichia</taxon>
    </lineage>
</organism>
<evidence type="ECO:0000256" key="7">
    <source>
        <dbReference type="ARBA" id="ARBA00022967"/>
    </source>
</evidence>
<dbReference type="Pfam" id="PF18269">
    <property type="entry name" value="T3SS_ATPase_C"/>
    <property type="match status" value="1"/>
</dbReference>
<accession>A0A828TYM9</accession>
<dbReference type="InterPro" id="IPR000194">
    <property type="entry name" value="ATPase_F1/V1/A1_a/bsu_nucl-bd"/>
</dbReference>
<dbReference type="InterPro" id="IPR005714">
    <property type="entry name" value="ATPase_T3SS_FliI/YscN"/>
</dbReference>
<dbReference type="InterPro" id="IPR027417">
    <property type="entry name" value="P-loop_NTPase"/>
</dbReference>
<dbReference type="SUPFAM" id="SSF52540">
    <property type="entry name" value="P-loop containing nucleoside triphosphate hydrolases"/>
    <property type="match status" value="1"/>
</dbReference>
<evidence type="ECO:0000259" key="12">
    <source>
        <dbReference type="SMART" id="SM00382"/>
    </source>
</evidence>
<evidence type="ECO:0000313" key="13">
    <source>
        <dbReference type="EMBL" id="EHU39676.1"/>
    </source>
</evidence>
<comment type="caution">
    <text evidence="13">The sequence shown here is derived from an EMBL/GenBank/DDBJ whole genome shotgun (WGS) entry which is preliminary data.</text>
</comment>
<dbReference type="GO" id="GO:0005524">
    <property type="term" value="F:ATP binding"/>
    <property type="evidence" value="ECO:0007669"/>
    <property type="project" value="UniProtKB-KW"/>
</dbReference>
<dbReference type="SMART" id="SM00382">
    <property type="entry name" value="AAA"/>
    <property type="match status" value="1"/>
</dbReference>
<dbReference type="InterPro" id="IPR003593">
    <property type="entry name" value="AAA+_ATPase"/>
</dbReference>
<evidence type="ECO:0000256" key="4">
    <source>
        <dbReference type="ARBA" id="ARBA00022741"/>
    </source>
</evidence>
<dbReference type="EMBL" id="AIFC01000037">
    <property type="protein sequence ID" value="EHU39676.1"/>
    <property type="molecule type" value="Genomic_DNA"/>
</dbReference>
<dbReference type="Pfam" id="PF00006">
    <property type="entry name" value="ATP-synt_ab"/>
    <property type="match status" value="1"/>
</dbReference>
<dbReference type="PROSITE" id="PS00152">
    <property type="entry name" value="ATPASE_ALPHA_BETA"/>
    <property type="match status" value="1"/>
</dbReference>
<keyword evidence="7" id="KW-1278">Translocase</keyword>
<evidence type="ECO:0000256" key="5">
    <source>
        <dbReference type="ARBA" id="ARBA00022840"/>
    </source>
</evidence>
<dbReference type="CDD" id="cd18117">
    <property type="entry name" value="ATP-synt_flagellum-secretory_path_III_N"/>
    <property type="match status" value="1"/>
</dbReference>
<dbReference type="NCBIfam" id="TIGR01026">
    <property type="entry name" value="fliI_yscN"/>
    <property type="match status" value="1"/>
</dbReference>
<comment type="subcellular location">
    <subcellularLocation>
        <location evidence="1">Cytoplasm</location>
    </subcellularLocation>
</comment>
<dbReference type="AlphaFoldDB" id="A0A828TYM9"/>
<dbReference type="GO" id="GO:0030257">
    <property type="term" value="C:type III protein secretion system complex"/>
    <property type="evidence" value="ECO:0007669"/>
    <property type="project" value="InterPro"/>
</dbReference>
<gene>
    <name evidence="13" type="ORF">ECDEC2D_4332</name>
</gene>
<reference evidence="13 14" key="1">
    <citation type="journal article" date="2012" name="J. Bacteriol.">
        <title>Draft Genome Sequences of the Diarrheagenic Escherichia coli Collection.</title>
        <authorList>
            <person name="Hazen T.H."/>
            <person name="Sahl J.W."/>
            <person name="Redman J.C."/>
            <person name="Morris C.R."/>
            <person name="Daugherty S.C."/>
            <person name="Chibucos M.C."/>
            <person name="Sengamalay N.A."/>
            <person name="Fraser-Liggett C.M."/>
            <person name="Steinsland H."/>
            <person name="Whittam T.S."/>
            <person name="Whittam B."/>
            <person name="Manning S.D."/>
            <person name="Rasko D.A."/>
        </authorList>
    </citation>
    <scope>NUCLEOTIDE SEQUENCE [LARGE SCALE GENOMIC DNA]</scope>
    <source>
        <strain evidence="13 14">DEC2D</strain>
    </source>
</reference>
<evidence type="ECO:0000313" key="14">
    <source>
        <dbReference type="Proteomes" id="UP000005272"/>
    </source>
</evidence>
<evidence type="ECO:0000256" key="11">
    <source>
        <dbReference type="ARBA" id="ARBA00034006"/>
    </source>
</evidence>
<dbReference type="GO" id="GO:0046961">
    <property type="term" value="F:proton-transporting ATPase activity, rotational mechanism"/>
    <property type="evidence" value="ECO:0007669"/>
    <property type="project" value="InterPro"/>
</dbReference>
<evidence type="ECO:0000256" key="6">
    <source>
        <dbReference type="ARBA" id="ARBA00022927"/>
    </source>
</evidence>
<evidence type="ECO:0000256" key="10">
    <source>
        <dbReference type="ARBA" id="ARBA00024382"/>
    </source>
</evidence>
<comment type="similarity">
    <text evidence="9">Belongs to the ATPase alpha/beta chains family. T3SS ATPase subfamily.</text>
</comment>
<comment type="catalytic activity">
    <reaction evidence="11">
        <text>ATP + H2O + cellular proteinSide 1 = ADP + phosphate + cellular proteinSide 2.</text>
        <dbReference type="EC" id="7.4.2.8"/>
    </reaction>
</comment>
<evidence type="ECO:0000256" key="8">
    <source>
        <dbReference type="ARBA" id="ARBA00023026"/>
    </source>
</evidence>
<name>A0A828TYM9_ECOLX</name>